<dbReference type="InterPro" id="IPR036388">
    <property type="entry name" value="WH-like_DNA-bd_sf"/>
</dbReference>
<keyword evidence="1" id="KW-0805">Transcription regulation</keyword>
<dbReference type="InterPro" id="IPR001034">
    <property type="entry name" value="DeoR_HTH"/>
</dbReference>
<reference evidence="5" key="2">
    <citation type="journal article" date="2021" name="Microbiome">
        <title>Successional dynamics and alternative stable states in a saline activated sludge microbial community over 9 years.</title>
        <authorList>
            <person name="Wang Y."/>
            <person name="Ye J."/>
            <person name="Ju F."/>
            <person name="Liu L."/>
            <person name="Boyd J.A."/>
            <person name="Deng Y."/>
            <person name="Parks D.H."/>
            <person name="Jiang X."/>
            <person name="Yin X."/>
            <person name="Woodcroft B.J."/>
            <person name="Tyson G.W."/>
            <person name="Hugenholtz P."/>
            <person name="Polz M.F."/>
            <person name="Zhang T."/>
        </authorList>
    </citation>
    <scope>NUCLEOTIDE SEQUENCE</scope>
    <source>
        <strain evidence="5">HKST-UBA11</strain>
    </source>
</reference>
<dbReference type="EMBL" id="JAGQLH010000027">
    <property type="protein sequence ID" value="MCA9385554.1"/>
    <property type="molecule type" value="Genomic_DNA"/>
</dbReference>
<evidence type="ECO:0000256" key="1">
    <source>
        <dbReference type="ARBA" id="ARBA00023015"/>
    </source>
</evidence>
<comment type="caution">
    <text evidence="5">The sequence shown here is derived from an EMBL/GenBank/DDBJ whole genome shotgun (WGS) entry which is preliminary data.</text>
</comment>
<dbReference type="Gene3D" id="1.10.10.10">
    <property type="entry name" value="Winged helix-like DNA-binding domain superfamily/Winged helix DNA-binding domain"/>
    <property type="match status" value="1"/>
</dbReference>
<proteinExistence type="predicted"/>
<organism evidence="5 6">
    <name type="scientific">Candidatus Dojkabacteria bacterium</name>
    <dbReference type="NCBI Taxonomy" id="2099670"/>
    <lineage>
        <taxon>Bacteria</taxon>
        <taxon>Candidatus Dojkabacteria</taxon>
    </lineage>
</organism>
<gene>
    <name evidence="5" type="ORF">KC717_02810</name>
</gene>
<dbReference type="SUPFAM" id="SSF140931">
    <property type="entry name" value="Fic-like"/>
    <property type="match status" value="1"/>
</dbReference>
<feature type="domain" description="HTH deoR-type" evidence="4">
    <location>
        <begin position="289"/>
        <end position="342"/>
    </location>
</feature>
<accession>A0A955RK63</accession>
<dbReference type="Gene3D" id="1.10.3290.10">
    <property type="entry name" value="Fido-like domain"/>
    <property type="match status" value="1"/>
</dbReference>
<protein>
    <submittedName>
        <fullName evidence="5">DeoR family transcriptional regulator</fullName>
    </submittedName>
</protein>
<evidence type="ECO:0000256" key="2">
    <source>
        <dbReference type="ARBA" id="ARBA00023163"/>
    </source>
</evidence>
<dbReference type="SMART" id="SM00420">
    <property type="entry name" value="HTH_DEOR"/>
    <property type="match status" value="1"/>
</dbReference>
<dbReference type="InterPro" id="IPR036390">
    <property type="entry name" value="WH_DNA-bd_sf"/>
</dbReference>
<dbReference type="InterPro" id="IPR036597">
    <property type="entry name" value="Fido-like_dom_sf"/>
</dbReference>
<dbReference type="SUPFAM" id="SSF46785">
    <property type="entry name" value="Winged helix' DNA-binding domain"/>
    <property type="match status" value="1"/>
</dbReference>
<dbReference type="GO" id="GO:0003700">
    <property type="term" value="F:DNA-binding transcription factor activity"/>
    <property type="evidence" value="ECO:0007669"/>
    <property type="project" value="InterPro"/>
</dbReference>
<dbReference type="Proteomes" id="UP000754563">
    <property type="component" value="Unassembled WGS sequence"/>
</dbReference>
<feature type="coiled-coil region" evidence="3">
    <location>
        <begin position="254"/>
        <end position="281"/>
    </location>
</feature>
<evidence type="ECO:0000313" key="6">
    <source>
        <dbReference type="Proteomes" id="UP000754563"/>
    </source>
</evidence>
<sequence length="348" mass="41282">MRPINYQLTNTIINRLIEVEVTVTELRCLDIPKDIFRHYTKQQFTQNVFHIAHMVGQNLTLKETEKFIQGKLEHDGREEYTLLQNYKNALDYVRSNDGNAYLDINAELMIHVNKLLIHQWKEEWEARIRTSGEINTAFDTWVQLCDTSLDAMTITKELTNTFDWYKNNITRIHFLIRLPIMLYRLLQIQPFSHLNKFTFIATMDFLMQKHEYLQNSFLCTAKIFDRNSDAYLGLWKEAIESPSGNITSWIERFLLDLATELKELKQEIVREIANEDKNNNQPFLDLNKRQLKILRYLQSIPSVKREDYVQMFDVSTMTAFRDLNELVKRKVIKVDGKGRATKYVLANR</sequence>
<evidence type="ECO:0000256" key="3">
    <source>
        <dbReference type="SAM" id="Coils"/>
    </source>
</evidence>
<evidence type="ECO:0000313" key="5">
    <source>
        <dbReference type="EMBL" id="MCA9385554.1"/>
    </source>
</evidence>
<keyword evidence="3" id="KW-0175">Coiled coil</keyword>
<reference evidence="5" key="1">
    <citation type="submission" date="2020-04" db="EMBL/GenBank/DDBJ databases">
        <authorList>
            <person name="Zhang T."/>
        </authorList>
    </citation>
    <scope>NUCLEOTIDE SEQUENCE</scope>
    <source>
        <strain evidence="5">HKST-UBA11</strain>
    </source>
</reference>
<dbReference type="AlphaFoldDB" id="A0A955RK63"/>
<keyword evidence="2" id="KW-0804">Transcription</keyword>
<name>A0A955RK63_9BACT</name>
<dbReference type="Pfam" id="PF08220">
    <property type="entry name" value="HTH_DeoR"/>
    <property type="match status" value="1"/>
</dbReference>
<evidence type="ECO:0000259" key="4">
    <source>
        <dbReference type="SMART" id="SM00420"/>
    </source>
</evidence>